<name>A0A0M3JH27_ANISI</name>
<proteinExistence type="predicted"/>
<dbReference type="OrthoDB" id="5822176at2759"/>
<dbReference type="InterPro" id="IPR027272">
    <property type="entry name" value="Piezo"/>
</dbReference>
<evidence type="ECO:0000313" key="3">
    <source>
        <dbReference type="EMBL" id="VDK27601.1"/>
    </source>
</evidence>
<feature type="transmembrane region" description="Helical" evidence="1">
    <location>
        <begin position="42"/>
        <end position="62"/>
    </location>
</feature>
<dbReference type="GO" id="GO:0042391">
    <property type="term" value="P:regulation of membrane potential"/>
    <property type="evidence" value="ECO:0007669"/>
    <property type="project" value="TreeGrafter"/>
</dbReference>
<dbReference type="WBParaSite" id="ASIM_0000693701-mRNA-1">
    <property type="protein sequence ID" value="ASIM_0000693701-mRNA-1"/>
    <property type="gene ID" value="ASIM_0000693701"/>
</dbReference>
<dbReference type="Proteomes" id="UP000267096">
    <property type="component" value="Unassembled WGS sequence"/>
</dbReference>
<protein>
    <submittedName>
        <fullName evidence="5">Piezo_RRas_bdg domain-containing protein</fullName>
    </submittedName>
</protein>
<evidence type="ECO:0000259" key="2">
    <source>
        <dbReference type="Pfam" id="PF12166"/>
    </source>
</evidence>
<organism evidence="5">
    <name type="scientific">Anisakis simplex</name>
    <name type="common">Herring worm</name>
    <dbReference type="NCBI Taxonomy" id="6269"/>
    <lineage>
        <taxon>Eukaryota</taxon>
        <taxon>Metazoa</taxon>
        <taxon>Ecdysozoa</taxon>
        <taxon>Nematoda</taxon>
        <taxon>Chromadorea</taxon>
        <taxon>Rhabditida</taxon>
        <taxon>Spirurina</taxon>
        <taxon>Ascaridomorpha</taxon>
        <taxon>Ascaridoidea</taxon>
        <taxon>Anisakidae</taxon>
        <taxon>Anisakis</taxon>
        <taxon>Anisakis simplex complex</taxon>
    </lineage>
</organism>
<keyword evidence="1" id="KW-0472">Membrane</keyword>
<keyword evidence="1" id="KW-0812">Transmembrane</keyword>
<reference evidence="5" key="1">
    <citation type="submission" date="2017-02" db="UniProtKB">
        <authorList>
            <consortium name="WormBaseParasite"/>
        </authorList>
    </citation>
    <scope>IDENTIFICATION</scope>
</reference>
<gene>
    <name evidence="3" type="ORF">ASIM_LOCUS6706</name>
</gene>
<dbReference type="GO" id="GO:0008381">
    <property type="term" value="F:mechanosensitive monoatomic ion channel activity"/>
    <property type="evidence" value="ECO:0007669"/>
    <property type="project" value="InterPro"/>
</dbReference>
<dbReference type="InterPro" id="IPR031334">
    <property type="entry name" value="Piezo_cap_dom"/>
</dbReference>
<evidence type="ECO:0000256" key="1">
    <source>
        <dbReference type="SAM" id="Phobius"/>
    </source>
</evidence>
<dbReference type="GO" id="GO:0050982">
    <property type="term" value="P:detection of mechanical stimulus"/>
    <property type="evidence" value="ECO:0007669"/>
    <property type="project" value="TreeGrafter"/>
</dbReference>
<keyword evidence="1" id="KW-1133">Transmembrane helix</keyword>
<dbReference type="EMBL" id="UYRR01014996">
    <property type="protein sequence ID" value="VDK27601.1"/>
    <property type="molecule type" value="Genomic_DNA"/>
</dbReference>
<sequence>MAHTISITRTEIDSSGVLRERNQPPRFVFFVAKVSSALTKKVLNSSVSSLVVLIVMVFLLSAKMRDVLMTKPFALPFNEIGDPSRLIQLCDDIFCARSAGLFDLEHDLFGKLVYILRSSEALIHYTVYSMKSLR</sequence>
<dbReference type="AlphaFoldDB" id="A0A0M3JH27"/>
<reference evidence="3 4" key="2">
    <citation type="submission" date="2018-11" db="EMBL/GenBank/DDBJ databases">
        <authorList>
            <consortium name="Pathogen Informatics"/>
        </authorList>
    </citation>
    <scope>NUCLEOTIDE SEQUENCE [LARGE SCALE GENOMIC DNA]</scope>
</reference>
<dbReference type="Pfam" id="PF12166">
    <property type="entry name" value="Piezo_cap"/>
    <property type="match status" value="1"/>
</dbReference>
<evidence type="ECO:0000313" key="5">
    <source>
        <dbReference type="WBParaSite" id="ASIM_0000693701-mRNA-1"/>
    </source>
</evidence>
<feature type="domain" description="Piezo non-specific cation channel cap" evidence="2">
    <location>
        <begin position="13"/>
        <end position="126"/>
    </location>
</feature>
<dbReference type="PANTHER" id="PTHR13167:SF25">
    <property type="entry name" value="PIEZO-TYPE MECHANOSENSITIVE ION CHANNEL COMPONENT"/>
    <property type="match status" value="1"/>
</dbReference>
<dbReference type="GO" id="GO:0005261">
    <property type="term" value="F:monoatomic cation channel activity"/>
    <property type="evidence" value="ECO:0007669"/>
    <property type="project" value="TreeGrafter"/>
</dbReference>
<dbReference type="GO" id="GO:0016020">
    <property type="term" value="C:membrane"/>
    <property type="evidence" value="ECO:0007669"/>
    <property type="project" value="InterPro"/>
</dbReference>
<dbReference type="GO" id="GO:0071260">
    <property type="term" value="P:cellular response to mechanical stimulus"/>
    <property type="evidence" value="ECO:0007669"/>
    <property type="project" value="TreeGrafter"/>
</dbReference>
<dbReference type="PANTHER" id="PTHR13167">
    <property type="entry name" value="PIEZO-TYPE MECHANOSENSITIVE ION CHANNEL COMPONENT"/>
    <property type="match status" value="1"/>
</dbReference>
<evidence type="ECO:0000313" key="4">
    <source>
        <dbReference type="Proteomes" id="UP000267096"/>
    </source>
</evidence>
<keyword evidence="4" id="KW-1185">Reference proteome</keyword>
<accession>A0A0M3JH27</accession>